<sequence>MKNTQLQLNSLVWDKSSKRKGKLISFSRDMGKTAQVEFILEFDKNKQVRVTELKNVETKHLSPYRKPKSKRKPLQIKIKYFHNELTRIEKIEVGDWIDLRAAKDTVLKKDKFKLIPLGIAMELPEGYEAHVVPRSSTFKNFGIIETNSMGVIDESYKGDDDQWFFPAYALRDTHIPFDSRICQFRIMRKMPKVEFVEVDKLENENRGGHGSTGTR</sequence>
<evidence type="ECO:0000259" key="6">
    <source>
        <dbReference type="Pfam" id="PF00692"/>
    </source>
</evidence>
<dbReference type="PANTHER" id="PTHR11241">
    <property type="entry name" value="DEOXYURIDINE 5'-TRIPHOSPHATE NUCLEOTIDOHYDROLASE"/>
    <property type="match status" value="1"/>
</dbReference>
<organism evidence="7 8">
    <name type="scientific">Siminovitchia fordii</name>
    <dbReference type="NCBI Taxonomy" id="254759"/>
    <lineage>
        <taxon>Bacteria</taxon>
        <taxon>Bacillati</taxon>
        <taxon>Bacillota</taxon>
        <taxon>Bacilli</taxon>
        <taxon>Bacillales</taxon>
        <taxon>Bacillaceae</taxon>
        <taxon>Siminovitchia</taxon>
    </lineage>
</organism>
<evidence type="ECO:0000256" key="4">
    <source>
        <dbReference type="ARBA" id="ARBA00023080"/>
    </source>
</evidence>
<reference evidence="7 8" key="1">
    <citation type="submission" date="2021-03" db="EMBL/GenBank/DDBJ databases">
        <title>Antimicrobial resistance genes in bacteria isolated from Japanese honey, and their potential for conferring macrolide and lincosamide resistance in the American foulbrood pathogen Paenibacillus larvae.</title>
        <authorList>
            <person name="Okamoto M."/>
            <person name="Kumagai M."/>
            <person name="Kanamori H."/>
            <person name="Takamatsu D."/>
        </authorList>
    </citation>
    <scope>NUCLEOTIDE SEQUENCE [LARGE SCALE GENOMIC DNA]</scope>
    <source>
        <strain evidence="7 8">J1TS3</strain>
    </source>
</reference>
<dbReference type="EC" id="3.6.1.23" evidence="2"/>
<evidence type="ECO:0000313" key="7">
    <source>
        <dbReference type="EMBL" id="GIN22504.1"/>
    </source>
</evidence>
<dbReference type="InterPro" id="IPR029054">
    <property type="entry name" value="dUTPase-like"/>
</dbReference>
<dbReference type="InterPro" id="IPR036157">
    <property type="entry name" value="dUTPase-like_sf"/>
</dbReference>
<protein>
    <recommendedName>
        <fullName evidence="2">dUTP diphosphatase</fullName>
        <ecNumber evidence="2">3.6.1.23</ecNumber>
    </recommendedName>
</protein>
<dbReference type="Pfam" id="PF00692">
    <property type="entry name" value="dUTPase"/>
    <property type="match status" value="1"/>
</dbReference>
<comment type="catalytic activity">
    <reaction evidence="5">
        <text>dUTP + H2O = dUMP + diphosphate + H(+)</text>
        <dbReference type="Rhea" id="RHEA:10248"/>
        <dbReference type="ChEBI" id="CHEBI:15377"/>
        <dbReference type="ChEBI" id="CHEBI:15378"/>
        <dbReference type="ChEBI" id="CHEBI:33019"/>
        <dbReference type="ChEBI" id="CHEBI:61555"/>
        <dbReference type="ChEBI" id="CHEBI:246422"/>
        <dbReference type="EC" id="3.6.1.23"/>
    </reaction>
</comment>
<gene>
    <name evidence="7" type="ORF">J1TS3_36380</name>
</gene>
<keyword evidence="3" id="KW-0378">Hydrolase</keyword>
<evidence type="ECO:0000256" key="3">
    <source>
        <dbReference type="ARBA" id="ARBA00022801"/>
    </source>
</evidence>
<evidence type="ECO:0000256" key="5">
    <source>
        <dbReference type="ARBA" id="ARBA00047686"/>
    </source>
</evidence>
<dbReference type="InterPro" id="IPR033704">
    <property type="entry name" value="dUTPase_trimeric"/>
</dbReference>
<evidence type="ECO:0000256" key="2">
    <source>
        <dbReference type="ARBA" id="ARBA00012379"/>
    </source>
</evidence>
<evidence type="ECO:0000256" key="1">
    <source>
        <dbReference type="ARBA" id="ARBA00006581"/>
    </source>
</evidence>
<dbReference type="SUPFAM" id="SSF51283">
    <property type="entry name" value="dUTPase-like"/>
    <property type="match status" value="1"/>
</dbReference>
<dbReference type="PANTHER" id="PTHR11241:SF0">
    <property type="entry name" value="DEOXYURIDINE 5'-TRIPHOSPHATE NUCLEOTIDOHYDROLASE"/>
    <property type="match status" value="1"/>
</dbReference>
<dbReference type="EMBL" id="BOQT01000018">
    <property type="protein sequence ID" value="GIN22504.1"/>
    <property type="molecule type" value="Genomic_DNA"/>
</dbReference>
<dbReference type="Proteomes" id="UP000680279">
    <property type="component" value="Unassembled WGS sequence"/>
</dbReference>
<dbReference type="CDD" id="cd07557">
    <property type="entry name" value="trimeric_dUTPase"/>
    <property type="match status" value="1"/>
</dbReference>
<keyword evidence="8" id="KW-1185">Reference proteome</keyword>
<comment type="caution">
    <text evidence="7">The sequence shown here is derived from an EMBL/GenBank/DDBJ whole genome shotgun (WGS) entry which is preliminary data.</text>
</comment>
<evidence type="ECO:0000313" key="8">
    <source>
        <dbReference type="Proteomes" id="UP000680279"/>
    </source>
</evidence>
<proteinExistence type="inferred from homology"/>
<dbReference type="InterPro" id="IPR008181">
    <property type="entry name" value="dUTPase"/>
</dbReference>
<comment type="similarity">
    <text evidence="1">Belongs to the dUTPase family.</text>
</comment>
<dbReference type="Gene3D" id="2.70.40.10">
    <property type="match status" value="1"/>
</dbReference>
<keyword evidence="4" id="KW-0546">Nucleotide metabolism</keyword>
<feature type="domain" description="dUTPase-like" evidence="6">
    <location>
        <begin position="98"/>
        <end position="211"/>
    </location>
</feature>
<name>A0ABQ4K9V0_9BACI</name>
<accession>A0ABQ4K9V0</accession>